<dbReference type="PANTHER" id="PTHR47545">
    <property type="entry name" value="MULTIFUNCTIONAL CCA PROTEIN"/>
    <property type="match status" value="1"/>
</dbReference>
<dbReference type="InterPro" id="IPR043519">
    <property type="entry name" value="NT_sf"/>
</dbReference>
<keyword evidence="15" id="KW-1185">Reference proteome</keyword>
<keyword evidence="6" id="KW-0547">Nucleotide-binding</keyword>
<dbReference type="EMBL" id="JABGBN010000001">
    <property type="protein sequence ID" value="NOL50767.1"/>
    <property type="molecule type" value="Genomic_DNA"/>
</dbReference>
<dbReference type="GO" id="GO:0003723">
    <property type="term" value="F:RNA binding"/>
    <property type="evidence" value="ECO:0007669"/>
    <property type="project" value="UniProtKB-KW"/>
</dbReference>
<gene>
    <name evidence="14" type="ORF">HKX39_01055</name>
</gene>
<evidence type="ECO:0000256" key="7">
    <source>
        <dbReference type="ARBA" id="ARBA00022800"/>
    </source>
</evidence>
<dbReference type="Proteomes" id="UP000537862">
    <property type="component" value="Unassembled WGS sequence"/>
</dbReference>
<dbReference type="PIRSF" id="PIRSF000813">
    <property type="entry name" value="CCA_bact"/>
    <property type="match status" value="1"/>
</dbReference>
<dbReference type="GO" id="GO:0005524">
    <property type="term" value="F:ATP binding"/>
    <property type="evidence" value="ECO:0007669"/>
    <property type="project" value="UniProtKB-KW"/>
</dbReference>
<feature type="domain" description="tRNA nucleotidyltransferase/poly(A) polymerase RNA and SrmB- binding" evidence="13">
    <location>
        <begin position="161"/>
        <end position="222"/>
    </location>
</feature>
<evidence type="ECO:0000313" key="15">
    <source>
        <dbReference type="Proteomes" id="UP000537862"/>
    </source>
</evidence>
<dbReference type="InterPro" id="IPR032828">
    <property type="entry name" value="PolyA_RNA-bd"/>
</dbReference>
<proteinExistence type="inferred from homology"/>
<keyword evidence="8" id="KW-0067">ATP-binding</keyword>
<dbReference type="InterPro" id="IPR002646">
    <property type="entry name" value="PolA_pol_head_dom"/>
</dbReference>
<evidence type="ECO:0000259" key="13">
    <source>
        <dbReference type="Pfam" id="PF12627"/>
    </source>
</evidence>
<comment type="cofactor">
    <cofactor evidence="1">
        <name>Mg(2+)</name>
        <dbReference type="ChEBI" id="CHEBI:18420"/>
    </cofactor>
</comment>
<dbReference type="InterPro" id="IPR050124">
    <property type="entry name" value="tRNA_CCA-adding_enzyme"/>
</dbReference>
<evidence type="ECO:0000256" key="11">
    <source>
        <dbReference type="RuleBase" id="RU003953"/>
    </source>
</evidence>
<keyword evidence="3" id="KW-0819">tRNA processing</keyword>
<dbReference type="Gene3D" id="3.30.460.10">
    <property type="entry name" value="Beta Polymerase, domain 2"/>
    <property type="match status" value="1"/>
</dbReference>
<keyword evidence="2 11" id="KW-0808">Transferase</keyword>
<evidence type="ECO:0000256" key="5">
    <source>
        <dbReference type="ARBA" id="ARBA00022723"/>
    </source>
</evidence>
<dbReference type="GO" id="GO:0042245">
    <property type="term" value="P:RNA repair"/>
    <property type="evidence" value="ECO:0007669"/>
    <property type="project" value="UniProtKB-KW"/>
</dbReference>
<accession>A0A849P708</accession>
<dbReference type="SUPFAM" id="SSF81301">
    <property type="entry name" value="Nucleotidyltransferase"/>
    <property type="match status" value="1"/>
</dbReference>
<evidence type="ECO:0000256" key="3">
    <source>
        <dbReference type="ARBA" id="ARBA00022694"/>
    </source>
</evidence>
<dbReference type="GO" id="GO:0004810">
    <property type="term" value="F:CCA tRNA nucleotidyltransferase activity"/>
    <property type="evidence" value="ECO:0007669"/>
    <property type="project" value="UniProtKB-EC"/>
</dbReference>
<dbReference type="Gene3D" id="1.10.3090.10">
    <property type="entry name" value="cca-adding enzyme, domain 2"/>
    <property type="match status" value="1"/>
</dbReference>
<name>A0A849P708_9BURK</name>
<keyword evidence="4 14" id="KW-0548">Nucleotidyltransferase</keyword>
<organism evidence="14 15">
    <name type="scientific">Pelistega suis</name>
    <dbReference type="NCBI Taxonomy" id="1631957"/>
    <lineage>
        <taxon>Bacteria</taxon>
        <taxon>Pseudomonadati</taxon>
        <taxon>Pseudomonadota</taxon>
        <taxon>Betaproteobacteria</taxon>
        <taxon>Burkholderiales</taxon>
        <taxon>Alcaligenaceae</taxon>
        <taxon>Pelistega</taxon>
    </lineage>
</organism>
<keyword evidence="7" id="KW-0692">RNA repair</keyword>
<evidence type="ECO:0000256" key="10">
    <source>
        <dbReference type="ARBA" id="ARBA00022884"/>
    </source>
</evidence>
<evidence type="ECO:0000256" key="8">
    <source>
        <dbReference type="ARBA" id="ARBA00022840"/>
    </source>
</evidence>
<sequence>MPQLAFTEDKFIQGLHVFCVGGAVRDTLLQRAEGDKDWVVVGASPEEMLARGFTPVGGDFPVFLHPVTKQEYALARTERKSGRGYQGFTFYTGKEVTLTEDLQRRDFTVNAMATDSQGSLHDPYHGYEDLRLKLFRHVGDAFIEDPVRVLRLGRFLSRFSDFKVAPETIVLCQQMVANNEVDALVPERIWKEISRALMADSPSRCFDFLHEIGALKRIMPLLSWTPSKARLLDNTATAGLNLSQRYALLSLGTPDIEKLSQQLRVAREQTDYANYLPEVVAGLDALSMPSMEALTETSAVNIVEFVERMDGIRKPERLLDLIALTMLIRDSQPALDWQHIISTIKAVPVGEIAQQCEGDVALIKQKVKAARVQALLAI</sequence>
<dbReference type="AlphaFoldDB" id="A0A849P708"/>
<comment type="similarity">
    <text evidence="11">Belongs to the tRNA nucleotidyltransferase/poly(A) polymerase family.</text>
</comment>
<dbReference type="PANTHER" id="PTHR47545:SF1">
    <property type="entry name" value="MULTIFUNCTIONAL CCA PROTEIN"/>
    <property type="match status" value="1"/>
</dbReference>
<feature type="domain" description="Poly A polymerase head" evidence="12">
    <location>
        <begin position="18"/>
        <end position="134"/>
    </location>
</feature>
<dbReference type="EC" id="2.7.7.72" evidence="14"/>
<evidence type="ECO:0000259" key="12">
    <source>
        <dbReference type="Pfam" id="PF01743"/>
    </source>
</evidence>
<dbReference type="GO" id="GO:0046872">
    <property type="term" value="F:metal ion binding"/>
    <property type="evidence" value="ECO:0007669"/>
    <property type="project" value="UniProtKB-KW"/>
</dbReference>
<evidence type="ECO:0000313" key="14">
    <source>
        <dbReference type="EMBL" id="NOL50767.1"/>
    </source>
</evidence>
<comment type="caution">
    <text evidence="14">The sequence shown here is derived from an EMBL/GenBank/DDBJ whole genome shotgun (WGS) entry which is preliminary data.</text>
</comment>
<keyword evidence="5" id="KW-0479">Metal-binding</keyword>
<evidence type="ECO:0000256" key="6">
    <source>
        <dbReference type="ARBA" id="ARBA00022741"/>
    </source>
</evidence>
<evidence type="ECO:0000256" key="1">
    <source>
        <dbReference type="ARBA" id="ARBA00001946"/>
    </source>
</evidence>
<dbReference type="GO" id="GO:0001680">
    <property type="term" value="P:tRNA 3'-terminal CCA addition"/>
    <property type="evidence" value="ECO:0007669"/>
    <property type="project" value="InterPro"/>
</dbReference>
<reference evidence="14 15" key="1">
    <citation type="submission" date="2020-05" db="EMBL/GenBank/DDBJ databases">
        <authorList>
            <person name="Niu N."/>
        </authorList>
    </citation>
    <scope>NUCLEOTIDE SEQUENCE [LARGE SCALE GENOMIC DNA]</scope>
    <source>
        <strain evidence="14 15">3340-03</strain>
    </source>
</reference>
<evidence type="ECO:0000256" key="2">
    <source>
        <dbReference type="ARBA" id="ARBA00022679"/>
    </source>
</evidence>
<dbReference type="SUPFAM" id="SSF81891">
    <property type="entry name" value="Poly A polymerase C-terminal region-like"/>
    <property type="match status" value="1"/>
</dbReference>
<evidence type="ECO:0000256" key="4">
    <source>
        <dbReference type="ARBA" id="ARBA00022695"/>
    </source>
</evidence>
<dbReference type="Pfam" id="PF12627">
    <property type="entry name" value="PolyA_pol_RNAbd"/>
    <property type="match status" value="1"/>
</dbReference>
<protein>
    <submittedName>
        <fullName evidence="14">CCA tRNA nucleotidyltransferase</fullName>
        <ecNumber evidence="14">2.7.7.72</ecNumber>
    </submittedName>
</protein>
<evidence type="ECO:0000256" key="9">
    <source>
        <dbReference type="ARBA" id="ARBA00022842"/>
    </source>
</evidence>
<dbReference type="InterPro" id="IPR012006">
    <property type="entry name" value="CCA_bact"/>
</dbReference>
<keyword evidence="10 11" id="KW-0694">RNA-binding</keyword>
<keyword evidence="9" id="KW-0460">Magnesium</keyword>
<dbReference type="Pfam" id="PF01743">
    <property type="entry name" value="PolyA_pol"/>
    <property type="match status" value="1"/>
</dbReference>